<comment type="caution">
    <text evidence="1">The sequence shown here is derived from an EMBL/GenBank/DDBJ whole genome shotgun (WGS) entry which is preliminary data.</text>
</comment>
<gene>
    <name evidence="1" type="ORF">EKL98_14195</name>
</gene>
<organism evidence="1 2">
    <name type="scientific">Flavobacterium bomense</name>
    <dbReference type="NCBI Taxonomy" id="2497483"/>
    <lineage>
        <taxon>Bacteria</taxon>
        <taxon>Pseudomonadati</taxon>
        <taxon>Bacteroidota</taxon>
        <taxon>Flavobacteriia</taxon>
        <taxon>Flavobacteriales</taxon>
        <taxon>Flavobacteriaceae</taxon>
        <taxon>Flavobacterium</taxon>
    </lineage>
</organism>
<dbReference type="AlphaFoldDB" id="A0A3S0MBJ3"/>
<reference evidence="1 2" key="1">
    <citation type="submission" date="2018-12" db="EMBL/GenBank/DDBJ databases">
        <title>Flavobacterium sp. nov., isolated from glacier ice.</title>
        <authorList>
            <person name="Liu Q."/>
            <person name="Xin Y.-H."/>
        </authorList>
    </citation>
    <scope>NUCLEOTIDE SEQUENCE [LARGE SCALE GENOMIC DNA]</scope>
    <source>
        <strain evidence="1 2">RB1N8</strain>
    </source>
</reference>
<evidence type="ECO:0000313" key="1">
    <source>
        <dbReference type="EMBL" id="RTZ02079.1"/>
    </source>
</evidence>
<keyword evidence="2" id="KW-1185">Reference proteome</keyword>
<sequence length="151" mass="16006">MDPITIGIIGSLATSYFANFTTPTIENFFLKAFNAKSELENELKLATTPQDFEKVFNDTVGVIDACASTGDLEIDDAFLEAIKGIRFDHQHGTVSISKSTLKSDILVTGGSQGSTGETIITDSEMNSKGTQIKMSGGASIRMTGGASIKQS</sequence>
<accession>A0A3S0MBJ3</accession>
<name>A0A3S0MBJ3_9FLAO</name>
<proteinExistence type="predicted"/>
<dbReference type="RefSeq" id="WP_126562953.1">
    <property type="nucleotide sequence ID" value="NZ_RYDJ01000020.1"/>
</dbReference>
<dbReference type="Proteomes" id="UP000280825">
    <property type="component" value="Unassembled WGS sequence"/>
</dbReference>
<protein>
    <submittedName>
        <fullName evidence="1">Uncharacterized protein</fullName>
    </submittedName>
</protein>
<dbReference type="EMBL" id="RYDJ01000020">
    <property type="protein sequence ID" value="RTZ02079.1"/>
    <property type="molecule type" value="Genomic_DNA"/>
</dbReference>
<evidence type="ECO:0000313" key="2">
    <source>
        <dbReference type="Proteomes" id="UP000280825"/>
    </source>
</evidence>